<dbReference type="PANTHER" id="PTHR22840:SF12">
    <property type="entry name" value="WD REPEAT-CONTAINING PROTEIN 36"/>
    <property type="match status" value="1"/>
</dbReference>
<keyword evidence="1" id="KW-0853">WD repeat</keyword>
<dbReference type="Gene3D" id="2.130.10.10">
    <property type="entry name" value="YVTN repeat-like/Quinoprotein amine dehydrogenase"/>
    <property type="match status" value="1"/>
</dbReference>
<dbReference type="Proteomes" id="UP001189429">
    <property type="component" value="Unassembled WGS sequence"/>
</dbReference>
<evidence type="ECO:0000256" key="2">
    <source>
        <dbReference type="SAM" id="MobiDB-lite"/>
    </source>
</evidence>
<organism evidence="4 5">
    <name type="scientific">Prorocentrum cordatum</name>
    <dbReference type="NCBI Taxonomy" id="2364126"/>
    <lineage>
        <taxon>Eukaryota</taxon>
        <taxon>Sar</taxon>
        <taxon>Alveolata</taxon>
        <taxon>Dinophyceae</taxon>
        <taxon>Prorocentrales</taxon>
        <taxon>Prorocentraceae</taxon>
        <taxon>Prorocentrum</taxon>
    </lineage>
</organism>
<feature type="region of interest" description="Disordered" evidence="2">
    <location>
        <begin position="1"/>
        <end position="27"/>
    </location>
</feature>
<proteinExistence type="predicted"/>
<dbReference type="SUPFAM" id="SSF50978">
    <property type="entry name" value="WD40 repeat-like"/>
    <property type="match status" value="1"/>
</dbReference>
<dbReference type="PANTHER" id="PTHR22840">
    <property type="entry name" value="WD REPEAT-CONTAINING PROTEIN 36"/>
    <property type="match status" value="1"/>
</dbReference>
<keyword evidence="5" id="KW-1185">Reference proteome</keyword>
<dbReference type="InterPro" id="IPR015943">
    <property type="entry name" value="WD40/YVTN_repeat-like_dom_sf"/>
</dbReference>
<evidence type="ECO:0000313" key="5">
    <source>
        <dbReference type="Proteomes" id="UP001189429"/>
    </source>
</evidence>
<feature type="compositionally biased region" description="Basic residues" evidence="2">
    <location>
        <begin position="1"/>
        <end position="11"/>
    </location>
</feature>
<dbReference type="InterPro" id="IPR059157">
    <property type="entry name" value="WDR36-Utp21_N"/>
</dbReference>
<sequence length="865" mass="90819">MLSRVAKKRQRERQAGAAAEAPRGPPRKLARRAAAVAGSASAALRVRESALFRPGRAIGVVTDRVPFAHASLGSADFLTVGIGRGFQVFDCKKLRLAYIGPRLNEKVRTLLCVGEVVLTALKADIVAWHKLVELGRFRGHKSAAGVLCAVGAAYLVSASRTEVLVWRLSDVGLEPPVDASGSAQKPAKCVLSALGRLETADDFGTCTAACHMPTYLHKVLLGSDSGGLVLWNVRTLQRVHQFRAHTADGRASSAVTCLQEVPNVLDLVAMGFASGRICILHAKEDRVVSEFDQTQGRVTALSFRTGASAPAQMVSGSPSGTLVVWDLQKRRAHHVKDAAHHGQVVSACFLPGQPLLFTSGCDNAIRLWVFDTPDGLPRLLQTRSGCPGACRWIGFYSTSDDKELIVGGGAGERGFVSKVSFIQASLGPAQSVQVLGLRGIAGACAGRSGARAQRHRWGLAQRVQALGLQSAHVLWSTFQSVRAPWSTFESAHLLWGIFQSAHLLRGIFQSAHLLWSPGREDNELARSAGRCRKVQIGACYNLRKLGLSGRLVGPMCEDVLRLKLDDFLAPGPAVQQPQQGDFQQAMSMEEQMQMMQWICSVGIGQMQTDPSMGAAGFLPQPDGQACGMPAQASLVAGQVFAPQDYLGQLHVNPSAVPPVADAPAVPFVPSGAFDVAAGAFQMPFMPAQAPPPPPLQPVPALFAQPAQAQATGTVLQAPAQPPQPQAAAMQIQKLLQMQQPGQPVMPLAQPPGPQMPQMLSAADAAVLAAAFPAVAGPGTAPAPAPAAAAASVFAPSSSGARWADEQEAMTAPMALPPFPVPMFPPAAEPGAAAQPPAGRISISVGHFPEPGAATTTAPRPPACGA</sequence>
<reference evidence="4" key="1">
    <citation type="submission" date="2023-10" db="EMBL/GenBank/DDBJ databases">
        <authorList>
            <person name="Chen Y."/>
            <person name="Shah S."/>
            <person name="Dougan E. K."/>
            <person name="Thang M."/>
            <person name="Chan C."/>
        </authorList>
    </citation>
    <scope>NUCLEOTIDE SEQUENCE [LARGE SCALE GENOMIC DNA]</scope>
</reference>
<comment type="caution">
    <text evidence="4">The sequence shown here is derived from an EMBL/GenBank/DDBJ whole genome shotgun (WGS) entry which is preliminary data.</text>
</comment>
<dbReference type="EMBL" id="CAUYUJ010015822">
    <property type="protein sequence ID" value="CAK0858492.1"/>
    <property type="molecule type" value="Genomic_DNA"/>
</dbReference>
<evidence type="ECO:0000313" key="4">
    <source>
        <dbReference type="EMBL" id="CAK0858492.1"/>
    </source>
</evidence>
<dbReference type="SMART" id="SM00320">
    <property type="entry name" value="WD40"/>
    <property type="match status" value="4"/>
</dbReference>
<accession>A0ABN9UG05</accession>
<name>A0ABN9UG05_9DINO</name>
<feature type="domain" description="WDR36/Utp21 N-terminal" evidence="3">
    <location>
        <begin position="79"/>
        <end position="371"/>
    </location>
</feature>
<dbReference type="InterPro" id="IPR036322">
    <property type="entry name" value="WD40_repeat_dom_sf"/>
</dbReference>
<dbReference type="PROSITE" id="PS50082">
    <property type="entry name" value="WD_REPEATS_2"/>
    <property type="match status" value="1"/>
</dbReference>
<protein>
    <recommendedName>
        <fullName evidence="3">WDR36/Utp21 N-terminal domain-containing protein</fullName>
    </recommendedName>
</protein>
<evidence type="ECO:0000259" key="3">
    <source>
        <dbReference type="Pfam" id="PF25171"/>
    </source>
</evidence>
<evidence type="ECO:0000256" key="1">
    <source>
        <dbReference type="PROSITE-ProRule" id="PRU00221"/>
    </source>
</evidence>
<dbReference type="Pfam" id="PF25171">
    <property type="entry name" value="Beta-prop_WDR36-Utp21_1st"/>
    <property type="match status" value="1"/>
</dbReference>
<gene>
    <name evidence="4" type="ORF">PCOR1329_LOCUS48221</name>
</gene>
<feature type="repeat" description="WD" evidence="1">
    <location>
        <begin position="337"/>
        <end position="368"/>
    </location>
</feature>
<dbReference type="InterPro" id="IPR001680">
    <property type="entry name" value="WD40_rpt"/>
</dbReference>